<evidence type="ECO:0000313" key="2">
    <source>
        <dbReference type="Proteomes" id="UP001519460"/>
    </source>
</evidence>
<comment type="caution">
    <text evidence="1">The sequence shown here is derived from an EMBL/GenBank/DDBJ whole genome shotgun (WGS) entry which is preliminary data.</text>
</comment>
<protein>
    <submittedName>
        <fullName evidence="1">Uncharacterized protein</fullName>
    </submittedName>
</protein>
<organism evidence="1 2">
    <name type="scientific">Batillaria attramentaria</name>
    <dbReference type="NCBI Taxonomy" id="370345"/>
    <lineage>
        <taxon>Eukaryota</taxon>
        <taxon>Metazoa</taxon>
        <taxon>Spiralia</taxon>
        <taxon>Lophotrochozoa</taxon>
        <taxon>Mollusca</taxon>
        <taxon>Gastropoda</taxon>
        <taxon>Caenogastropoda</taxon>
        <taxon>Sorbeoconcha</taxon>
        <taxon>Cerithioidea</taxon>
        <taxon>Batillariidae</taxon>
        <taxon>Batillaria</taxon>
    </lineage>
</organism>
<proteinExistence type="predicted"/>
<dbReference type="Proteomes" id="UP001519460">
    <property type="component" value="Unassembled WGS sequence"/>
</dbReference>
<keyword evidence="2" id="KW-1185">Reference proteome</keyword>
<gene>
    <name evidence="1" type="ORF">BaRGS_00007096</name>
</gene>
<dbReference type="AlphaFoldDB" id="A0ABD0LQ41"/>
<name>A0ABD0LQ41_9CAEN</name>
<accession>A0ABD0LQ41</accession>
<sequence>MNLTFSMLCEELWQYEEGPWATELKEEHHGVLCADNSSNHLPEIAFRCEHESLLLYSSFLLASGKGCNSDIAISGLSCTSEMRWWLEETFVIQPEQLKDSESYKSVLEEPEKPVSAKIIYYGFSEMSRTLNVRNCRHFWREGYQVDQM</sequence>
<evidence type="ECO:0000313" key="1">
    <source>
        <dbReference type="EMBL" id="KAK7501665.1"/>
    </source>
</evidence>
<reference evidence="1 2" key="1">
    <citation type="journal article" date="2023" name="Sci. Data">
        <title>Genome assembly of the Korean intertidal mud-creeper Batillaria attramentaria.</title>
        <authorList>
            <person name="Patra A.K."/>
            <person name="Ho P.T."/>
            <person name="Jun S."/>
            <person name="Lee S.J."/>
            <person name="Kim Y."/>
            <person name="Won Y.J."/>
        </authorList>
    </citation>
    <scope>NUCLEOTIDE SEQUENCE [LARGE SCALE GENOMIC DNA]</scope>
    <source>
        <strain evidence="1">Wonlab-2016</strain>
    </source>
</reference>
<dbReference type="EMBL" id="JACVVK020000030">
    <property type="protein sequence ID" value="KAK7501665.1"/>
    <property type="molecule type" value="Genomic_DNA"/>
</dbReference>